<sequence length="369" mass="39281">MSVKFEKLKLPSYGQMGGVAFHASDVQLSGNGPRVLLFGGQRQGISGAMYSFEQSTGDGYLLLPEGAEGADPPPAPRTQASLTSIGSEPQSQLILFGGYALNIGCVNDLWRCTIGLDASSMPVPTWEKLEPSGTTPDARYGHSATFVPTKGRIVYFGGQDPIRQFGDVHILDPDPNNLAWSQPSVSGSAPMARMKHSATCVGGSQVFVFGGFNKKERVLADFNMLDLSADCSSVSWMSIHSEPPPGSKAISARAQHSACTSQDSRYVFIFGGYDGFKSMNDLWVVDLQASTTRNIAVEAPVPEARARHTAHMVGDLLHLFGGYDGSKPIGGDVYTLDCSDPASMEGAGGDDKKKKDDKDGGKGGEEEED</sequence>
<dbReference type="InterPro" id="IPR015915">
    <property type="entry name" value="Kelch-typ_b-propeller"/>
</dbReference>
<dbReference type="SUPFAM" id="SSF117281">
    <property type="entry name" value="Kelch motif"/>
    <property type="match status" value="1"/>
</dbReference>
<accession>A0A7S2IDL6</accession>
<evidence type="ECO:0000256" key="1">
    <source>
        <dbReference type="ARBA" id="ARBA00022441"/>
    </source>
</evidence>
<keyword evidence="1" id="KW-0880">Kelch repeat</keyword>
<gene>
    <name evidence="4" type="ORF">CBRE1094_LOCUS33226</name>
</gene>
<dbReference type="PANTHER" id="PTHR46093:SF18">
    <property type="entry name" value="FIBRONECTIN TYPE-III DOMAIN-CONTAINING PROTEIN"/>
    <property type="match status" value="1"/>
</dbReference>
<name>A0A7S2IDL6_9EUKA</name>
<feature type="compositionally biased region" description="Basic and acidic residues" evidence="3">
    <location>
        <begin position="349"/>
        <end position="369"/>
    </location>
</feature>
<evidence type="ECO:0000256" key="3">
    <source>
        <dbReference type="SAM" id="MobiDB-lite"/>
    </source>
</evidence>
<keyword evidence="2" id="KW-0677">Repeat</keyword>
<dbReference type="PANTHER" id="PTHR46093">
    <property type="entry name" value="ACYL-COA-BINDING DOMAIN-CONTAINING PROTEIN 5"/>
    <property type="match status" value="1"/>
</dbReference>
<dbReference type="Gene3D" id="2.120.10.80">
    <property type="entry name" value="Kelch-type beta propeller"/>
    <property type="match status" value="2"/>
</dbReference>
<evidence type="ECO:0000256" key="2">
    <source>
        <dbReference type="ARBA" id="ARBA00022737"/>
    </source>
</evidence>
<protein>
    <submittedName>
        <fullName evidence="4">Uncharacterized protein</fullName>
    </submittedName>
</protein>
<dbReference type="AlphaFoldDB" id="A0A7S2IDL6"/>
<dbReference type="EMBL" id="HBGU01061135">
    <property type="protein sequence ID" value="CAD9516405.1"/>
    <property type="molecule type" value="Transcribed_RNA"/>
</dbReference>
<dbReference type="Pfam" id="PF24681">
    <property type="entry name" value="Kelch_KLHDC2_KLHL20_DRC7"/>
    <property type="match status" value="1"/>
</dbReference>
<feature type="region of interest" description="Disordered" evidence="3">
    <location>
        <begin position="338"/>
        <end position="369"/>
    </location>
</feature>
<proteinExistence type="predicted"/>
<organism evidence="4">
    <name type="scientific">Haptolina brevifila</name>
    <dbReference type="NCBI Taxonomy" id="156173"/>
    <lineage>
        <taxon>Eukaryota</taxon>
        <taxon>Haptista</taxon>
        <taxon>Haptophyta</taxon>
        <taxon>Prymnesiophyceae</taxon>
        <taxon>Prymnesiales</taxon>
        <taxon>Prymnesiaceae</taxon>
        <taxon>Haptolina</taxon>
    </lineage>
</organism>
<evidence type="ECO:0000313" key="4">
    <source>
        <dbReference type="EMBL" id="CAD9516405.1"/>
    </source>
</evidence>
<reference evidence="4" key="1">
    <citation type="submission" date="2021-01" db="EMBL/GenBank/DDBJ databases">
        <authorList>
            <person name="Corre E."/>
            <person name="Pelletier E."/>
            <person name="Niang G."/>
            <person name="Scheremetjew M."/>
            <person name="Finn R."/>
            <person name="Kale V."/>
            <person name="Holt S."/>
            <person name="Cochrane G."/>
            <person name="Meng A."/>
            <person name="Brown T."/>
            <person name="Cohen L."/>
        </authorList>
    </citation>
    <scope>NUCLEOTIDE SEQUENCE</scope>
    <source>
        <strain evidence="4">UTEX LB 985</strain>
    </source>
</reference>